<comment type="caution">
    <text evidence="6">The sequence shown here is derived from an EMBL/GenBank/DDBJ whole genome shotgun (WGS) entry which is preliminary data.</text>
</comment>
<evidence type="ECO:0000313" key="6">
    <source>
        <dbReference type="EMBL" id="PAV94151.1"/>
    </source>
</evidence>
<reference evidence="6 7" key="1">
    <citation type="submission" date="2017-08" db="EMBL/GenBank/DDBJ databases">
        <title>Draft Genome Sequence of Hafnia alvei CITHA-6 Isolated from Raw Bovine Milk.</title>
        <authorList>
            <person name="Culligan E.P."/>
            <person name="Mcsweeney A."/>
            <person name="O'Doherty C."/>
            <person name="Gleeson E."/>
            <person name="O'Riordan D."/>
            <person name="Sleator R.D."/>
        </authorList>
    </citation>
    <scope>NUCLEOTIDE SEQUENCE [LARGE SCALE GENOMIC DNA]</scope>
    <source>
        <strain evidence="6 7">CITHA-6</strain>
    </source>
</reference>
<keyword evidence="3" id="KW-0804">Transcription</keyword>
<keyword evidence="7" id="KW-1185">Reference proteome</keyword>
<accession>A0A2A2M6L5</accession>
<dbReference type="GO" id="GO:0003677">
    <property type="term" value="F:DNA binding"/>
    <property type="evidence" value="ECO:0007669"/>
    <property type="project" value="UniProtKB-KW"/>
</dbReference>
<gene>
    <name evidence="6" type="ORF">CJD50_22200</name>
</gene>
<dbReference type="EMBL" id="NQMS01000018">
    <property type="protein sequence ID" value="PAV94151.1"/>
    <property type="molecule type" value="Genomic_DNA"/>
</dbReference>
<evidence type="ECO:0000256" key="3">
    <source>
        <dbReference type="ARBA" id="ARBA00023163"/>
    </source>
</evidence>
<evidence type="ECO:0000259" key="5">
    <source>
        <dbReference type="Pfam" id="PF13392"/>
    </source>
</evidence>
<keyword evidence="2" id="KW-0238">DNA-binding</keyword>
<dbReference type="Gene3D" id="3.90.75.20">
    <property type="match status" value="1"/>
</dbReference>
<feature type="domain" description="AP2/ERF" evidence="4">
    <location>
        <begin position="114"/>
        <end position="163"/>
    </location>
</feature>
<dbReference type="GO" id="GO:0003700">
    <property type="term" value="F:DNA-binding transcription factor activity"/>
    <property type="evidence" value="ECO:0007669"/>
    <property type="project" value="InterPro"/>
</dbReference>
<dbReference type="OrthoDB" id="388551at2"/>
<dbReference type="SUPFAM" id="SSF54171">
    <property type="entry name" value="DNA-binding domain"/>
    <property type="match status" value="1"/>
</dbReference>
<organism evidence="6 7">
    <name type="scientific">Hafnia paralvei</name>
    <dbReference type="NCBI Taxonomy" id="546367"/>
    <lineage>
        <taxon>Bacteria</taxon>
        <taxon>Pseudomonadati</taxon>
        <taxon>Pseudomonadota</taxon>
        <taxon>Gammaproteobacteria</taxon>
        <taxon>Enterobacterales</taxon>
        <taxon>Hafniaceae</taxon>
        <taxon>Hafnia</taxon>
    </lineage>
</organism>
<dbReference type="SUPFAM" id="SSF54060">
    <property type="entry name" value="His-Me finger endonucleases"/>
    <property type="match status" value="1"/>
</dbReference>
<dbReference type="InterPro" id="IPR044925">
    <property type="entry name" value="His-Me_finger_sf"/>
</dbReference>
<dbReference type="InterPro" id="IPR036955">
    <property type="entry name" value="AP2/ERF_dom_sf"/>
</dbReference>
<dbReference type="Pfam" id="PF13392">
    <property type="entry name" value="HNH_3"/>
    <property type="match status" value="1"/>
</dbReference>
<evidence type="ECO:0000256" key="2">
    <source>
        <dbReference type="ARBA" id="ARBA00023125"/>
    </source>
</evidence>
<feature type="domain" description="HNH nuclease" evidence="5">
    <location>
        <begin position="60"/>
        <end position="100"/>
    </location>
</feature>
<dbReference type="AlphaFoldDB" id="A0A2A2M6L5"/>
<dbReference type="RefSeq" id="WP_095661786.1">
    <property type="nucleotide sequence ID" value="NZ_CP181249.1"/>
</dbReference>
<evidence type="ECO:0008006" key="8">
    <source>
        <dbReference type="Google" id="ProtNLM"/>
    </source>
</evidence>
<dbReference type="InterPro" id="IPR003615">
    <property type="entry name" value="HNH_nuc"/>
</dbReference>
<name>A0A2A2M6L5_9GAMM</name>
<evidence type="ECO:0000256" key="1">
    <source>
        <dbReference type="ARBA" id="ARBA00023015"/>
    </source>
</evidence>
<dbReference type="InterPro" id="IPR001471">
    <property type="entry name" value="AP2/ERF_dom"/>
</dbReference>
<dbReference type="InterPro" id="IPR016177">
    <property type="entry name" value="DNA-bd_dom_sf"/>
</dbReference>
<dbReference type="Gene3D" id="3.30.730.10">
    <property type="entry name" value="AP2/ERF domain"/>
    <property type="match status" value="1"/>
</dbReference>
<sequence>MNIRQLELTKEQIESILTYDAPTGVFKWKVDRGQRAKAGAIAGTTASNGYCRIKIDGRLYQAHRLAWVIINNSTPPKEIDHINGNKLDNRPCNLRAATMIGNRQNTSIRRDNVSGFRGVSWNPIAKKWRARCNVDKREFLIGNFDSKLEAKIAYENFAKKNFGEFYRGNADVD</sequence>
<evidence type="ECO:0000313" key="7">
    <source>
        <dbReference type="Proteomes" id="UP000218796"/>
    </source>
</evidence>
<proteinExistence type="predicted"/>
<dbReference type="Pfam" id="PF00847">
    <property type="entry name" value="AP2"/>
    <property type="match status" value="1"/>
</dbReference>
<protein>
    <recommendedName>
        <fullName evidence="8">HNH endonuclease</fullName>
    </recommendedName>
</protein>
<evidence type="ECO:0000259" key="4">
    <source>
        <dbReference type="Pfam" id="PF00847"/>
    </source>
</evidence>
<dbReference type="Proteomes" id="UP000218796">
    <property type="component" value="Unassembled WGS sequence"/>
</dbReference>
<keyword evidence="1" id="KW-0805">Transcription regulation</keyword>